<gene>
    <name evidence="1" type="ORF">G7K_1799-t1</name>
</gene>
<organism evidence="1 2">
    <name type="scientific">Saitoella complicata (strain BCRC 22490 / CBS 7301 / JCM 7358 / NBRC 10748 / NRRL Y-17804)</name>
    <dbReference type="NCBI Taxonomy" id="698492"/>
    <lineage>
        <taxon>Eukaryota</taxon>
        <taxon>Fungi</taxon>
        <taxon>Dikarya</taxon>
        <taxon>Ascomycota</taxon>
        <taxon>Taphrinomycotina</taxon>
        <taxon>Taphrinomycotina incertae sedis</taxon>
        <taxon>Saitoella</taxon>
    </lineage>
</organism>
<evidence type="ECO:0000313" key="1">
    <source>
        <dbReference type="EMBL" id="GAO47599.1"/>
    </source>
</evidence>
<dbReference type="GO" id="GO:0016791">
    <property type="term" value="F:phosphatase activity"/>
    <property type="evidence" value="ECO:0007669"/>
    <property type="project" value="UniProtKB-ARBA"/>
</dbReference>
<reference evidence="1 2" key="1">
    <citation type="journal article" date="2011" name="J. Gen. Appl. Microbiol.">
        <title>Draft genome sequencing of the enigmatic yeast Saitoella complicata.</title>
        <authorList>
            <person name="Nishida H."/>
            <person name="Hamamoto M."/>
            <person name="Sugiyama J."/>
        </authorList>
    </citation>
    <scope>NUCLEOTIDE SEQUENCE [LARGE SCALE GENOMIC DNA]</scope>
    <source>
        <strain evidence="1 2">NRRL Y-17804</strain>
    </source>
</reference>
<keyword evidence="2" id="KW-1185">Reference proteome</keyword>
<dbReference type="InterPro" id="IPR036412">
    <property type="entry name" value="HAD-like_sf"/>
</dbReference>
<reference evidence="1 2" key="3">
    <citation type="journal article" date="2015" name="Genome Announc.">
        <title>Draft Genome Sequence of the Archiascomycetous Yeast Saitoella complicata.</title>
        <authorList>
            <person name="Yamauchi K."/>
            <person name="Kondo S."/>
            <person name="Hamamoto M."/>
            <person name="Takahashi Y."/>
            <person name="Ogura Y."/>
            <person name="Hayashi T."/>
            <person name="Nishida H."/>
        </authorList>
    </citation>
    <scope>NUCLEOTIDE SEQUENCE [LARGE SCALE GENOMIC DNA]</scope>
    <source>
        <strain evidence="1 2">NRRL Y-17804</strain>
    </source>
</reference>
<dbReference type="InterPro" id="IPR044924">
    <property type="entry name" value="HAD-SF_hydro_IA_REG-2-like_cap"/>
</dbReference>
<dbReference type="STRING" id="698492.A0A0E9NCN5"/>
<comment type="caution">
    <text evidence="1">The sequence shown here is derived from an EMBL/GenBank/DDBJ whole genome shotgun (WGS) entry which is preliminary data.</text>
</comment>
<dbReference type="GO" id="GO:0005634">
    <property type="term" value="C:nucleus"/>
    <property type="evidence" value="ECO:0007669"/>
    <property type="project" value="TreeGrafter"/>
</dbReference>
<dbReference type="InterPro" id="IPR006439">
    <property type="entry name" value="HAD-SF_hydro_IA"/>
</dbReference>
<dbReference type="SFLD" id="SFLDG01129">
    <property type="entry name" value="C1.5:_HAD__Beta-PGM__Phosphata"/>
    <property type="match status" value="1"/>
</dbReference>
<dbReference type="InterPro" id="IPR011949">
    <property type="entry name" value="HAD-SF_hydro_IA_REG-2-like"/>
</dbReference>
<dbReference type="SUPFAM" id="SSF56784">
    <property type="entry name" value="HAD-like"/>
    <property type="match status" value="1"/>
</dbReference>
<dbReference type="EMBL" id="BACD03000010">
    <property type="protein sequence ID" value="GAO47599.1"/>
    <property type="molecule type" value="Genomic_DNA"/>
</dbReference>
<dbReference type="PANTHER" id="PTHR46191:SF2">
    <property type="entry name" value="HALOACID DEHALOGENASE-LIKE HYDROLASE DOMAIN-CONTAINING PROTEIN 3"/>
    <property type="match status" value="1"/>
</dbReference>
<dbReference type="InterPro" id="IPR051828">
    <property type="entry name" value="HAD-like_hydrolase_domain"/>
</dbReference>
<dbReference type="OMA" id="WWRQLIA"/>
<proteinExistence type="predicted"/>
<dbReference type="InterPro" id="IPR023214">
    <property type="entry name" value="HAD_sf"/>
</dbReference>
<sequence>MPSPFRHRPPPVRLITFDAFGTLFYPYPAIQQQYALAAQRHGINISADELKPHFKTAFKHVIKRRPNYGRGQDESGLSEDWRGWQGWWHELIHRTFVHANGKEPPVALGHDLLHRFSSSEGYKLHTDTLPLLKYLHREHPFVVLGVMSNSDPRIPLVLDSLGISKYFALTTLSYDVGHEKPHGAIFEAALNKANEVRPVMEGTRDTDIVPAECIHVGDDKEQDIEGARTAGWRSIWMQRGEDYEATSASSLMDVVRIIEGR</sequence>
<evidence type="ECO:0008006" key="3">
    <source>
        <dbReference type="Google" id="ProtNLM"/>
    </source>
</evidence>
<dbReference type="Pfam" id="PF00702">
    <property type="entry name" value="Hydrolase"/>
    <property type="match status" value="1"/>
</dbReference>
<name>A0A0E9NCN5_SAICN</name>
<reference evidence="1 2" key="2">
    <citation type="journal article" date="2014" name="J. Gen. Appl. Microbiol.">
        <title>The early diverging ascomycetous budding yeast Saitoella complicata has three histone deacetylases belonging to the Clr6, Hos2, and Rpd3 lineages.</title>
        <authorList>
            <person name="Nishida H."/>
            <person name="Matsumoto T."/>
            <person name="Kondo S."/>
            <person name="Hamamoto M."/>
            <person name="Yoshikawa H."/>
        </authorList>
    </citation>
    <scope>NUCLEOTIDE SEQUENCE [LARGE SCALE GENOMIC DNA]</scope>
    <source>
        <strain evidence="1 2">NRRL Y-17804</strain>
    </source>
</reference>
<dbReference type="SFLD" id="SFLDS00003">
    <property type="entry name" value="Haloacid_Dehalogenase"/>
    <property type="match status" value="1"/>
</dbReference>
<dbReference type="Gene3D" id="3.40.50.1000">
    <property type="entry name" value="HAD superfamily/HAD-like"/>
    <property type="match status" value="1"/>
</dbReference>
<protein>
    <recommendedName>
        <fullName evidence="3">Haloacid dehalogenase-like hydrolase domain-containing protein 3</fullName>
    </recommendedName>
</protein>
<dbReference type="AlphaFoldDB" id="A0A0E9NCN5"/>
<dbReference type="PANTHER" id="PTHR46191">
    <property type="match status" value="1"/>
</dbReference>
<evidence type="ECO:0000313" key="2">
    <source>
        <dbReference type="Proteomes" id="UP000033140"/>
    </source>
</evidence>
<dbReference type="Proteomes" id="UP000033140">
    <property type="component" value="Unassembled WGS sequence"/>
</dbReference>
<accession>A0A0E9NCN5</accession>
<dbReference type="NCBIfam" id="TIGR01549">
    <property type="entry name" value="HAD-SF-IA-v1"/>
    <property type="match status" value="1"/>
</dbReference>
<dbReference type="NCBIfam" id="TIGR02252">
    <property type="entry name" value="DREG-2"/>
    <property type="match status" value="1"/>
</dbReference>
<dbReference type="Gene3D" id="1.10.150.720">
    <property type="entry name" value="Haloacid dehalogenase-like hydrolase"/>
    <property type="match status" value="1"/>
</dbReference>